<name>A0A3E0U2X1_9GAMM</name>
<evidence type="ECO:0000313" key="3">
    <source>
        <dbReference type="Proteomes" id="UP000256899"/>
    </source>
</evidence>
<keyword evidence="3" id="KW-1185">Reference proteome</keyword>
<dbReference type="RefSeq" id="WP_116015635.1">
    <property type="nucleotide sequence ID" value="NZ_QUOT01000001.1"/>
</dbReference>
<protein>
    <submittedName>
        <fullName evidence="2">Uncharacterized protein</fullName>
    </submittedName>
</protein>
<proteinExistence type="predicted"/>
<feature type="region of interest" description="Disordered" evidence="1">
    <location>
        <begin position="26"/>
        <end position="65"/>
    </location>
</feature>
<dbReference type="AlphaFoldDB" id="A0A3E0U2X1"/>
<sequence length="65" mass="7542">MKLRNLWHKIALSIGMAHAEPLVVKQRAKTKANASNRRWPKPPTKAKFKQNQRKQRATAARKKAR</sequence>
<gene>
    <name evidence="2" type="ORF">DXX94_10285</name>
</gene>
<feature type="compositionally biased region" description="Basic residues" evidence="1">
    <location>
        <begin position="38"/>
        <end position="65"/>
    </location>
</feature>
<dbReference type="EMBL" id="QUOT01000001">
    <property type="protein sequence ID" value="REL31070.1"/>
    <property type="molecule type" value="Genomic_DNA"/>
</dbReference>
<evidence type="ECO:0000256" key="1">
    <source>
        <dbReference type="SAM" id="MobiDB-lite"/>
    </source>
</evidence>
<reference evidence="3" key="1">
    <citation type="submission" date="2018-08" db="EMBL/GenBank/DDBJ databases">
        <title>Thalassotalea euphylliae genome.</title>
        <authorList>
            <person name="Summers S."/>
            <person name="Rice S.A."/>
            <person name="Freckelton M.L."/>
            <person name="Nedved B.T."/>
            <person name="Hadfield M.G."/>
        </authorList>
    </citation>
    <scope>NUCLEOTIDE SEQUENCE [LARGE SCALE GENOMIC DNA]</scope>
    <source>
        <strain evidence="3">H3</strain>
    </source>
</reference>
<dbReference type="Proteomes" id="UP000256899">
    <property type="component" value="Unassembled WGS sequence"/>
</dbReference>
<comment type="caution">
    <text evidence="2">The sequence shown here is derived from an EMBL/GenBank/DDBJ whole genome shotgun (WGS) entry which is preliminary data.</text>
</comment>
<evidence type="ECO:0000313" key="2">
    <source>
        <dbReference type="EMBL" id="REL31070.1"/>
    </source>
</evidence>
<accession>A0A3E0U2X1</accession>
<organism evidence="2 3">
    <name type="scientific">Thalassotalea euphylliae</name>
    <dbReference type="NCBI Taxonomy" id="1655234"/>
    <lineage>
        <taxon>Bacteria</taxon>
        <taxon>Pseudomonadati</taxon>
        <taxon>Pseudomonadota</taxon>
        <taxon>Gammaproteobacteria</taxon>
        <taxon>Alteromonadales</taxon>
        <taxon>Colwelliaceae</taxon>
        <taxon>Thalassotalea</taxon>
    </lineage>
</organism>